<comment type="caution">
    <text evidence="3">The sequence shown here is derived from an EMBL/GenBank/DDBJ whole genome shotgun (WGS) entry which is preliminary data.</text>
</comment>
<feature type="compositionally biased region" description="Polar residues" evidence="1">
    <location>
        <begin position="82"/>
        <end position="99"/>
    </location>
</feature>
<dbReference type="Proteomes" id="UP001138500">
    <property type="component" value="Unassembled WGS sequence"/>
</dbReference>
<gene>
    <name evidence="3" type="ORF">Tdes44962_MAKER07544</name>
</gene>
<feature type="region of interest" description="Disordered" evidence="1">
    <location>
        <begin position="76"/>
        <end position="113"/>
    </location>
</feature>
<name>A0A9W7SYY9_9PEZI</name>
<evidence type="ECO:0000313" key="3">
    <source>
        <dbReference type="EMBL" id="KAH9843287.1"/>
    </source>
</evidence>
<evidence type="ECO:0000256" key="2">
    <source>
        <dbReference type="SAM" id="SignalP"/>
    </source>
</evidence>
<organism evidence="3 4">
    <name type="scientific">Teratosphaeria destructans</name>
    <dbReference type="NCBI Taxonomy" id="418781"/>
    <lineage>
        <taxon>Eukaryota</taxon>
        <taxon>Fungi</taxon>
        <taxon>Dikarya</taxon>
        <taxon>Ascomycota</taxon>
        <taxon>Pezizomycotina</taxon>
        <taxon>Dothideomycetes</taxon>
        <taxon>Dothideomycetidae</taxon>
        <taxon>Mycosphaerellales</taxon>
        <taxon>Teratosphaeriaceae</taxon>
        <taxon>Teratosphaeria</taxon>
    </lineage>
</organism>
<protein>
    <submittedName>
        <fullName evidence="3">Uncharacterized protein</fullName>
    </submittedName>
</protein>
<evidence type="ECO:0000256" key="1">
    <source>
        <dbReference type="SAM" id="MobiDB-lite"/>
    </source>
</evidence>
<keyword evidence="2" id="KW-0732">Signal</keyword>
<feature type="signal peptide" evidence="2">
    <location>
        <begin position="1"/>
        <end position="22"/>
    </location>
</feature>
<accession>A0A9W7SYY9</accession>
<dbReference type="EMBL" id="RIBY02000402">
    <property type="protein sequence ID" value="KAH9843287.1"/>
    <property type="molecule type" value="Genomic_DNA"/>
</dbReference>
<keyword evidence="4" id="KW-1185">Reference proteome</keyword>
<feature type="chain" id="PRO_5040954350" evidence="2">
    <location>
        <begin position="23"/>
        <end position="138"/>
    </location>
</feature>
<sequence length="138" mass="14704">MAFLLRPLLATTLLTLPPSSIAQSNPPTYTCPSQAAGTCSLRFTLTVFESIELEYSCGKLPTALHIPPANPLPAIHDHTAPRSPSQPASATPVSRSTVRSPGPWTSWPVRTMGRRRLTATGQGRCGSSFGMQAVCMGR</sequence>
<reference evidence="3 4" key="2">
    <citation type="journal article" date="2021" name="Curr. Genet.">
        <title>Genetic response to nitrogen starvation in the aggressive Eucalyptus foliar pathogen Teratosphaeria destructans.</title>
        <authorList>
            <person name="Havenga M."/>
            <person name="Wingfield B.D."/>
            <person name="Wingfield M.J."/>
            <person name="Dreyer L.L."/>
            <person name="Roets F."/>
            <person name="Aylward J."/>
        </authorList>
    </citation>
    <scope>NUCLEOTIDE SEQUENCE [LARGE SCALE GENOMIC DNA]</scope>
    <source>
        <strain evidence="3">CMW44962</strain>
    </source>
</reference>
<evidence type="ECO:0000313" key="4">
    <source>
        <dbReference type="Proteomes" id="UP001138500"/>
    </source>
</evidence>
<reference evidence="3 4" key="1">
    <citation type="journal article" date="2018" name="IMA Fungus">
        <title>IMA Genome-F 10: Nine draft genome sequences of Claviceps purpurea s.lat., including C. arundinis, C. humidiphila, and C. cf. spartinae, pseudomolecules for the pitch canker pathogen Fusarium circinatum, draft genome of Davidsoniella eucalypti, Grosmannia galeiformis, Quambalaria eucalypti, and Teratosphaeria destructans.</title>
        <authorList>
            <person name="Wingfield B.D."/>
            <person name="Liu M."/>
            <person name="Nguyen H.D."/>
            <person name="Lane F.A."/>
            <person name="Morgan S.W."/>
            <person name="De Vos L."/>
            <person name="Wilken P.M."/>
            <person name="Duong T.A."/>
            <person name="Aylward J."/>
            <person name="Coetzee M.P."/>
            <person name="Dadej K."/>
            <person name="De Beer Z.W."/>
            <person name="Findlay W."/>
            <person name="Havenga M."/>
            <person name="Kolarik M."/>
            <person name="Menzies J.G."/>
            <person name="Naidoo K."/>
            <person name="Pochopski O."/>
            <person name="Shoukouhi P."/>
            <person name="Santana Q.C."/>
            <person name="Seifert K.A."/>
            <person name="Soal N."/>
            <person name="Steenkamp E.T."/>
            <person name="Tatham C.T."/>
            <person name="van der Nest M.A."/>
            <person name="Wingfield M.J."/>
        </authorList>
    </citation>
    <scope>NUCLEOTIDE SEQUENCE [LARGE SCALE GENOMIC DNA]</scope>
    <source>
        <strain evidence="3">CMW44962</strain>
    </source>
</reference>
<proteinExistence type="predicted"/>
<dbReference type="AlphaFoldDB" id="A0A9W7SYY9"/>